<dbReference type="GO" id="GO:0045332">
    <property type="term" value="P:phospholipid translocation"/>
    <property type="evidence" value="ECO:0007669"/>
    <property type="project" value="TreeGrafter"/>
</dbReference>
<feature type="domain" description="P-type ATPase N-terminal" evidence="16">
    <location>
        <begin position="39"/>
        <end position="103"/>
    </location>
</feature>
<comment type="catalytic activity">
    <reaction evidence="11 15">
        <text>ATP + H2O + phospholipidSide 1 = ADP + phosphate + phospholipidSide 2.</text>
        <dbReference type="EC" id="7.6.2.1"/>
    </reaction>
</comment>
<dbReference type="InterPro" id="IPR006539">
    <property type="entry name" value="P-type_ATPase_IV"/>
</dbReference>
<dbReference type="AlphaFoldDB" id="A0AAW2QXU4"/>
<evidence type="ECO:0000256" key="4">
    <source>
        <dbReference type="ARBA" id="ARBA00022448"/>
    </source>
</evidence>
<keyword evidence="14" id="KW-0479">Metal-binding</keyword>
<comment type="caution">
    <text evidence="17">The sequence shown here is derived from an EMBL/GenBank/DDBJ whole genome shotgun (WGS) entry which is preliminary data.</text>
</comment>
<dbReference type="InterPro" id="IPR008250">
    <property type="entry name" value="ATPase_P-typ_transduc_dom_A_sf"/>
</dbReference>
<evidence type="ECO:0000256" key="15">
    <source>
        <dbReference type="RuleBase" id="RU362033"/>
    </source>
</evidence>
<evidence type="ECO:0000256" key="6">
    <source>
        <dbReference type="ARBA" id="ARBA00022741"/>
    </source>
</evidence>
<dbReference type="SUPFAM" id="SSF56784">
    <property type="entry name" value="HAD-like"/>
    <property type="match status" value="1"/>
</dbReference>
<dbReference type="Gene3D" id="2.70.150.10">
    <property type="entry name" value="Calcium-transporting ATPase, cytoplasmic transduction domain A"/>
    <property type="match status" value="2"/>
</dbReference>
<dbReference type="Gene3D" id="3.40.50.1000">
    <property type="entry name" value="HAD superfamily/HAD-like"/>
    <property type="match status" value="1"/>
</dbReference>
<feature type="binding site" evidence="13">
    <location>
        <position position="401"/>
    </location>
    <ligand>
        <name>ATP</name>
        <dbReference type="ChEBI" id="CHEBI:30616"/>
    </ligand>
</feature>
<evidence type="ECO:0000256" key="14">
    <source>
        <dbReference type="PIRSR" id="PIRSR606539-3"/>
    </source>
</evidence>
<dbReference type="InterPro" id="IPR032631">
    <property type="entry name" value="P-type_ATPase_N"/>
</dbReference>
<evidence type="ECO:0000256" key="2">
    <source>
        <dbReference type="ARBA" id="ARBA00004308"/>
    </source>
</evidence>
<evidence type="ECO:0000256" key="10">
    <source>
        <dbReference type="ARBA" id="ARBA00023136"/>
    </source>
</evidence>
<keyword evidence="14 15" id="KW-0460">Magnesium</keyword>
<dbReference type="GO" id="GO:0005524">
    <property type="term" value="F:ATP binding"/>
    <property type="evidence" value="ECO:0007669"/>
    <property type="project" value="UniProtKB-UniRule"/>
</dbReference>
<keyword evidence="7 13" id="KW-0067">ATP-binding</keyword>
<evidence type="ECO:0000256" key="9">
    <source>
        <dbReference type="ARBA" id="ARBA00022989"/>
    </source>
</evidence>
<gene>
    <name evidence="17" type="ORF">Scaly_0924000</name>
</gene>
<proteinExistence type="inferred from homology"/>
<dbReference type="InterPro" id="IPR023214">
    <property type="entry name" value="HAD_sf"/>
</dbReference>
<dbReference type="FunFam" id="2.70.150.10:FF:000037">
    <property type="entry name" value="Phospholipid-transporting ATPase"/>
    <property type="match status" value="1"/>
</dbReference>
<keyword evidence="9 15" id="KW-1133">Transmembrane helix</keyword>
<keyword evidence="6 13" id="KW-0547">Nucleotide-binding</keyword>
<keyword evidence="8 15" id="KW-1278">Translocase</keyword>
<feature type="binding site" evidence="14">
    <location>
        <position position="403"/>
    </location>
    <ligand>
        <name>Mg(2+)</name>
        <dbReference type="ChEBI" id="CHEBI:18420"/>
    </ligand>
</feature>
<reference evidence="17" key="1">
    <citation type="submission" date="2020-06" db="EMBL/GenBank/DDBJ databases">
        <authorList>
            <person name="Li T."/>
            <person name="Hu X."/>
            <person name="Zhang T."/>
            <person name="Song X."/>
            <person name="Zhang H."/>
            <person name="Dai N."/>
            <person name="Sheng W."/>
            <person name="Hou X."/>
            <person name="Wei L."/>
        </authorList>
    </citation>
    <scope>NUCLEOTIDE SEQUENCE</scope>
    <source>
        <strain evidence="17">KEN8</strain>
        <tissue evidence="17">Leaf</tissue>
    </source>
</reference>
<dbReference type="Gene3D" id="3.40.1110.10">
    <property type="entry name" value="Calcium-transporting ATPase, cytoplasmic domain N"/>
    <property type="match status" value="1"/>
</dbReference>
<dbReference type="PANTHER" id="PTHR24092:SF180">
    <property type="entry name" value="PHOSPHOLIPID-TRANSPORTING ATPASE DNF1-RELATED"/>
    <property type="match status" value="1"/>
</dbReference>
<dbReference type="InterPro" id="IPR001757">
    <property type="entry name" value="P_typ_ATPase"/>
</dbReference>
<dbReference type="EMBL" id="JACGWM010000005">
    <property type="protein sequence ID" value="KAL0372424.1"/>
    <property type="molecule type" value="Genomic_DNA"/>
</dbReference>
<comment type="similarity">
    <text evidence="3 15">Belongs to the cation transport ATPase (P-type) (TC 3.A.3) family. Type IV subfamily.</text>
</comment>
<feature type="transmembrane region" description="Helical" evidence="15">
    <location>
        <begin position="298"/>
        <end position="321"/>
    </location>
</feature>
<evidence type="ECO:0000256" key="7">
    <source>
        <dbReference type="ARBA" id="ARBA00022840"/>
    </source>
</evidence>
<evidence type="ECO:0000256" key="1">
    <source>
        <dbReference type="ARBA" id="ARBA00004141"/>
    </source>
</evidence>
<comment type="caution">
    <text evidence="15">Lacks conserved residue(s) required for the propagation of feature annotation.</text>
</comment>
<comment type="cofactor">
    <cofactor evidence="14">
        <name>Mg(2+)</name>
        <dbReference type="ChEBI" id="CHEBI:18420"/>
    </cofactor>
</comment>
<dbReference type="GO" id="GO:0005802">
    <property type="term" value="C:trans-Golgi network"/>
    <property type="evidence" value="ECO:0007669"/>
    <property type="project" value="TreeGrafter"/>
</dbReference>
<dbReference type="GO" id="GO:0140326">
    <property type="term" value="F:ATPase-coupled intramembrane lipid transporter activity"/>
    <property type="evidence" value="ECO:0007669"/>
    <property type="project" value="UniProtKB-EC"/>
</dbReference>
<organism evidence="17">
    <name type="scientific">Sesamum calycinum</name>
    <dbReference type="NCBI Taxonomy" id="2727403"/>
    <lineage>
        <taxon>Eukaryota</taxon>
        <taxon>Viridiplantae</taxon>
        <taxon>Streptophyta</taxon>
        <taxon>Embryophyta</taxon>
        <taxon>Tracheophyta</taxon>
        <taxon>Spermatophyta</taxon>
        <taxon>Magnoliopsida</taxon>
        <taxon>eudicotyledons</taxon>
        <taxon>Gunneridae</taxon>
        <taxon>Pentapetalae</taxon>
        <taxon>asterids</taxon>
        <taxon>lamiids</taxon>
        <taxon>Lamiales</taxon>
        <taxon>Pedaliaceae</taxon>
        <taxon>Sesamum</taxon>
    </lineage>
</organism>
<feature type="binding site" evidence="13">
    <location>
        <position position="402"/>
    </location>
    <ligand>
        <name>ATP</name>
        <dbReference type="ChEBI" id="CHEBI:30616"/>
    </ligand>
</feature>
<evidence type="ECO:0000259" key="16">
    <source>
        <dbReference type="Pfam" id="PF16209"/>
    </source>
</evidence>
<dbReference type="InterPro" id="IPR036412">
    <property type="entry name" value="HAD-like_sf"/>
</dbReference>
<dbReference type="NCBIfam" id="TIGR01494">
    <property type="entry name" value="ATPase_P-type"/>
    <property type="match status" value="1"/>
</dbReference>
<dbReference type="InterPro" id="IPR018303">
    <property type="entry name" value="ATPase_P-typ_P_site"/>
</dbReference>
<dbReference type="GO" id="GO:0000139">
    <property type="term" value="C:Golgi membrane"/>
    <property type="evidence" value="ECO:0007669"/>
    <property type="project" value="GOC"/>
</dbReference>
<dbReference type="GO" id="GO:0005886">
    <property type="term" value="C:plasma membrane"/>
    <property type="evidence" value="ECO:0007669"/>
    <property type="project" value="TreeGrafter"/>
</dbReference>
<dbReference type="GO" id="GO:0016887">
    <property type="term" value="F:ATP hydrolysis activity"/>
    <property type="evidence" value="ECO:0007669"/>
    <property type="project" value="InterPro"/>
</dbReference>
<feature type="binding site" evidence="14">
    <location>
        <position position="401"/>
    </location>
    <ligand>
        <name>Mg(2+)</name>
        <dbReference type="ChEBI" id="CHEBI:18420"/>
    </ligand>
</feature>
<evidence type="ECO:0000256" key="12">
    <source>
        <dbReference type="PIRSR" id="PIRSR606539-1"/>
    </source>
</evidence>
<protein>
    <recommendedName>
        <fullName evidence="15">Phospholipid-transporting ATPase</fullName>
        <ecNumber evidence="15">7.6.2.1</ecNumber>
    </recommendedName>
</protein>
<evidence type="ECO:0000256" key="11">
    <source>
        <dbReference type="ARBA" id="ARBA00034036"/>
    </source>
</evidence>
<comment type="subcellular location">
    <subcellularLocation>
        <location evidence="2">Endomembrane system</location>
    </subcellularLocation>
    <subcellularLocation>
        <location evidence="1 15">Membrane</location>
        <topology evidence="1 15">Multi-pass membrane protein</topology>
    </subcellularLocation>
</comment>
<dbReference type="InterPro" id="IPR023299">
    <property type="entry name" value="ATPase_P-typ_cyto_dom_N"/>
</dbReference>
<feature type="transmembrane region" description="Helical" evidence="15">
    <location>
        <begin position="327"/>
        <end position="352"/>
    </location>
</feature>
<dbReference type="GO" id="GO:0000287">
    <property type="term" value="F:magnesium ion binding"/>
    <property type="evidence" value="ECO:0007669"/>
    <property type="project" value="UniProtKB-UniRule"/>
</dbReference>
<evidence type="ECO:0000256" key="3">
    <source>
        <dbReference type="ARBA" id="ARBA00008109"/>
    </source>
</evidence>
<keyword evidence="5 15" id="KW-0812">Transmembrane</keyword>
<feature type="binding site" evidence="13">
    <location>
        <position position="403"/>
    </location>
    <ligand>
        <name>ATP</name>
        <dbReference type="ChEBI" id="CHEBI:30616"/>
    </ligand>
</feature>
<feature type="binding site" evidence="13">
    <location>
        <position position="510"/>
    </location>
    <ligand>
        <name>ATP</name>
        <dbReference type="ChEBI" id="CHEBI:30616"/>
    </ligand>
</feature>
<dbReference type="EC" id="7.6.2.1" evidence="15"/>
<name>A0AAW2QXU4_9LAMI</name>
<dbReference type="PROSITE" id="PS00154">
    <property type="entry name" value="ATPASE_E1_E2"/>
    <property type="match status" value="1"/>
</dbReference>
<sequence length="512" mass="57630">MAGWRGSRGGGDRAVEHISSSRSIRLGKVQPQAPGHRTVFCNDREANALARFKGNSVSTTKYDVITFLPKGLFEQFRRVANLYFLMISILSCTPVSPVSPVTNVLPLALVLLVSLIKEAWEDWKRFQNDMAINNSTVEVLQDQKWVFTPWKKLQVGDIVKVKQDGFFPADLLFLASTNPDGVCYIETANLDGETNLKIRKALEKTWDYVTPEKVSEFKGEVQCEQPNNSLYTFTGNLIISKQTLPLSPNQLLLRGCSLRNTDYIVGAVIFTGHETKVMMNSMKIPSKRSTLEKKLDKLILTLFTVLFCMCLLGAIGSGIFINRKYYYFAVGILTFFTLITLYSPIIPISLYVSVEMIKFIQSTQFINNDLRMYHAESNTPALARTSNLNEELGQVEYIFSDKTGTLTRNLMEFFKCSIGGEIYGTGVSEIEMGTAQRTGVKVEVQKQSNVVREKGFNFDDARLMRGAWRNEPNSDSCKEFFRCLAICHTVLPEGEETPEKIRYQAASPDEAA</sequence>
<dbReference type="GO" id="GO:0048194">
    <property type="term" value="P:Golgi vesicle budding"/>
    <property type="evidence" value="ECO:0007669"/>
    <property type="project" value="TreeGrafter"/>
</dbReference>
<feature type="active site" description="4-aspartylphosphate intermediate" evidence="12">
    <location>
        <position position="401"/>
    </location>
</feature>
<reference evidence="17" key="2">
    <citation type="journal article" date="2024" name="Plant">
        <title>Genomic evolution and insights into agronomic trait innovations of Sesamum species.</title>
        <authorList>
            <person name="Miao H."/>
            <person name="Wang L."/>
            <person name="Qu L."/>
            <person name="Liu H."/>
            <person name="Sun Y."/>
            <person name="Le M."/>
            <person name="Wang Q."/>
            <person name="Wei S."/>
            <person name="Zheng Y."/>
            <person name="Lin W."/>
            <person name="Duan Y."/>
            <person name="Cao H."/>
            <person name="Xiong S."/>
            <person name="Wang X."/>
            <person name="Wei L."/>
            <person name="Li C."/>
            <person name="Ma Q."/>
            <person name="Ju M."/>
            <person name="Zhao R."/>
            <person name="Li G."/>
            <person name="Mu C."/>
            <person name="Tian Q."/>
            <person name="Mei H."/>
            <person name="Zhang T."/>
            <person name="Gao T."/>
            <person name="Zhang H."/>
        </authorList>
    </citation>
    <scope>NUCLEOTIDE SEQUENCE</scope>
    <source>
        <strain evidence="17">KEN8</strain>
    </source>
</reference>
<evidence type="ECO:0000256" key="8">
    <source>
        <dbReference type="ARBA" id="ARBA00022967"/>
    </source>
</evidence>
<evidence type="ECO:0000256" key="13">
    <source>
        <dbReference type="PIRSR" id="PIRSR606539-2"/>
    </source>
</evidence>
<keyword evidence="4" id="KW-0813">Transport</keyword>
<dbReference type="NCBIfam" id="TIGR01652">
    <property type="entry name" value="ATPase-Plipid"/>
    <property type="match status" value="1"/>
</dbReference>
<dbReference type="InterPro" id="IPR023298">
    <property type="entry name" value="ATPase_P-typ_TM_dom_sf"/>
</dbReference>
<dbReference type="Gene3D" id="1.20.1110.10">
    <property type="entry name" value="Calcium-transporting ATPase, transmembrane domain"/>
    <property type="match status" value="1"/>
</dbReference>
<dbReference type="SUPFAM" id="SSF81665">
    <property type="entry name" value="Calcium ATPase, transmembrane domain M"/>
    <property type="match status" value="1"/>
</dbReference>
<evidence type="ECO:0000256" key="5">
    <source>
        <dbReference type="ARBA" id="ARBA00022692"/>
    </source>
</evidence>
<dbReference type="PANTHER" id="PTHR24092">
    <property type="entry name" value="PROBABLE PHOSPHOLIPID-TRANSPORTING ATPASE"/>
    <property type="match status" value="1"/>
</dbReference>
<accession>A0AAW2QXU4</accession>
<dbReference type="Pfam" id="PF16209">
    <property type="entry name" value="PhoLip_ATPase_N"/>
    <property type="match status" value="1"/>
</dbReference>
<dbReference type="SUPFAM" id="SSF81653">
    <property type="entry name" value="Calcium ATPase, transduction domain A"/>
    <property type="match status" value="1"/>
</dbReference>
<dbReference type="FunFam" id="3.40.50.1000:FF:000001">
    <property type="entry name" value="Phospholipid-transporting ATPase IC"/>
    <property type="match status" value="1"/>
</dbReference>
<evidence type="ECO:0000313" key="17">
    <source>
        <dbReference type="EMBL" id="KAL0372424.1"/>
    </source>
</evidence>
<keyword evidence="10 15" id="KW-0472">Membrane</keyword>